<evidence type="ECO:0000259" key="3">
    <source>
        <dbReference type="PROSITE" id="PS51371"/>
    </source>
</evidence>
<dbReference type="PANTHER" id="PTHR43080:SF2">
    <property type="entry name" value="CBS DOMAIN-CONTAINING PROTEIN"/>
    <property type="match status" value="1"/>
</dbReference>
<dbReference type="Proteomes" id="UP001165481">
    <property type="component" value="Unassembled WGS sequence"/>
</dbReference>
<evidence type="ECO:0000313" key="4">
    <source>
        <dbReference type="EMBL" id="MDL2058881.1"/>
    </source>
</evidence>
<dbReference type="RefSeq" id="WP_243376833.1">
    <property type="nucleotide sequence ID" value="NZ_JAKZJU020000001.1"/>
</dbReference>
<name>A0ABT7INI6_9BURK</name>
<keyword evidence="5" id="KW-1185">Reference proteome</keyword>
<dbReference type="SMART" id="SM00116">
    <property type="entry name" value="CBS"/>
    <property type="match status" value="2"/>
</dbReference>
<dbReference type="InterPro" id="IPR000644">
    <property type="entry name" value="CBS_dom"/>
</dbReference>
<dbReference type="Gene3D" id="3.10.580.10">
    <property type="entry name" value="CBS-domain"/>
    <property type="match status" value="1"/>
</dbReference>
<dbReference type="InterPro" id="IPR051257">
    <property type="entry name" value="Diverse_CBS-Domain"/>
</dbReference>
<evidence type="ECO:0000313" key="5">
    <source>
        <dbReference type="Proteomes" id="UP001165481"/>
    </source>
</evidence>
<evidence type="ECO:0000256" key="2">
    <source>
        <dbReference type="PROSITE-ProRule" id="PRU00703"/>
    </source>
</evidence>
<feature type="domain" description="CBS" evidence="3">
    <location>
        <begin position="12"/>
        <end position="69"/>
    </location>
</feature>
<protein>
    <submittedName>
        <fullName evidence="4">CBS domain-containing protein</fullName>
    </submittedName>
</protein>
<feature type="domain" description="CBS" evidence="3">
    <location>
        <begin position="78"/>
        <end position="134"/>
    </location>
</feature>
<dbReference type="CDD" id="cd17775">
    <property type="entry name" value="CBS_pair_bact_arch"/>
    <property type="match status" value="1"/>
</dbReference>
<proteinExistence type="predicted"/>
<accession>A0ABT7INI6</accession>
<dbReference type="Pfam" id="PF00571">
    <property type="entry name" value="CBS"/>
    <property type="match status" value="2"/>
</dbReference>
<sequence>MRARSMKVIDLAVHPVETITAQVSIRDCAKAMRSHHVGSLVVVNEKNEPTGMITDRDVAIEVVATGRDADATSVGEVMSSPAVVTKGEENIIDALARMREFGIRRLPVVDGEGKLVGVVTNSNMLEELSMMLDSIVRDIKSSKTREIAERP</sequence>
<dbReference type="SUPFAM" id="SSF54631">
    <property type="entry name" value="CBS-domain pair"/>
    <property type="match status" value="1"/>
</dbReference>
<dbReference type="EMBL" id="JAKZJU020000001">
    <property type="protein sequence ID" value="MDL2058881.1"/>
    <property type="molecule type" value="Genomic_DNA"/>
</dbReference>
<reference evidence="4" key="1">
    <citation type="submission" date="2023-03" db="EMBL/GenBank/DDBJ databases">
        <title>Mesosutterella sp. nov. isolated from porcine feces.</title>
        <authorList>
            <person name="Yu S."/>
        </authorList>
    </citation>
    <scope>NUCLEOTIDE SEQUENCE</scope>
    <source>
        <strain evidence="4">AGMB02718</strain>
    </source>
</reference>
<organism evidence="4 5">
    <name type="scientific">Mesosutterella faecium</name>
    <dbReference type="NCBI Taxonomy" id="2925194"/>
    <lineage>
        <taxon>Bacteria</taxon>
        <taxon>Pseudomonadati</taxon>
        <taxon>Pseudomonadota</taxon>
        <taxon>Betaproteobacteria</taxon>
        <taxon>Burkholderiales</taxon>
        <taxon>Sutterellaceae</taxon>
        <taxon>Mesosutterella</taxon>
    </lineage>
</organism>
<dbReference type="InterPro" id="IPR046342">
    <property type="entry name" value="CBS_dom_sf"/>
</dbReference>
<gene>
    <name evidence="4" type="ORF">MUN46_002820</name>
</gene>
<dbReference type="PROSITE" id="PS51371">
    <property type="entry name" value="CBS"/>
    <property type="match status" value="2"/>
</dbReference>
<keyword evidence="1 2" id="KW-0129">CBS domain</keyword>
<comment type="caution">
    <text evidence="4">The sequence shown here is derived from an EMBL/GenBank/DDBJ whole genome shotgun (WGS) entry which is preliminary data.</text>
</comment>
<evidence type="ECO:0000256" key="1">
    <source>
        <dbReference type="ARBA" id="ARBA00023122"/>
    </source>
</evidence>
<dbReference type="PANTHER" id="PTHR43080">
    <property type="entry name" value="CBS DOMAIN-CONTAINING PROTEIN CBSX3, MITOCHONDRIAL"/>
    <property type="match status" value="1"/>
</dbReference>